<proteinExistence type="predicted"/>
<name>A0A8X6IQH6_TRICU</name>
<dbReference type="EMBL" id="BMAO01034800">
    <property type="protein sequence ID" value="GFQ99002.1"/>
    <property type="molecule type" value="Genomic_DNA"/>
</dbReference>
<gene>
    <name evidence="1" type="ORF">TNCT_157661</name>
</gene>
<comment type="caution">
    <text evidence="1">The sequence shown here is derived from an EMBL/GenBank/DDBJ whole genome shotgun (WGS) entry which is preliminary data.</text>
</comment>
<accession>A0A8X6IQH6</accession>
<protein>
    <submittedName>
        <fullName evidence="1">Uncharacterized protein</fullName>
    </submittedName>
</protein>
<evidence type="ECO:0000313" key="1">
    <source>
        <dbReference type="EMBL" id="GFQ99002.1"/>
    </source>
</evidence>
<dbReference type="Proteomes" id="UP000887116">
    <property type="component" value="Unassembled WGS sequence"/>
</dbReference>
<organism evidence="1 2">
    <name type="scientific">Trichonephila clavata</name>
    <name type="common">Joro spider</name>
    <name type="synonym">Nephila clavata</name>
    <dbReference type="NCBI Taxonomy" id="2740835"/>
    <lineage>
        <taxon>Eukaryota</taxon>
        <taxon>Metazoa</taxon>
        <taxon>Ecdysozoa</taxon>
        <taxon>Arthropoda</taxon>
        <taxon>Chelicerata</taxon>
        <taxon>Arachnida</taxon>
        <taxon>Araneae</taxon>
        <taxon>Araneomorphae</taxon>
        <taxon>Entelegynae</taxon>
        <taxon>Araneoidea</taxon>
        <taxon>Nephilidae</taxon>
        <taxon>Trichonephila</taxon>
    </lineage>
</organism>
<evidence type="ECO:0000313" key="2">
    <source>
        <dbReference type="Proteomes" id="UP000887116"/>
    </source>
</evidence>
<dbReference type="AlphaFoldDB" id="A0A8X6IQH6"/>
<keyword evidence="2" id="KW-1185">Reference proteome</keyword>
<reference evidence="1" key="1">
    <citation type="submission" date="2020-07" db="EMBL/GenBank/DDBJ databases">
        <title>Multicomponent nature underlies the extraordinary mechanical properties of spider dragline silk.</title>
        <authorList>
            <person name="Kono N."/>
            <person name="Nakamura H."/>
            <person name="Mori M."/>
            <person name="Yoshida Y."/>
            <person name="Ohtoshi R."/>
            <person name="Malay A.D."/>
            <person name="Moran D.A.P."/>
            <person name="Tomita M."/>
            <person name="Numata K."/>
            <person name="Arakawa K."/>
        </authorList>
    </citation>
    <scope>NUCLEOTIDE SEQUENCE</scope>
</reference>
<sequence>MTRDSDKKDNEAEVKTEVNNEDKLRAERINLRRLFIVASNSFDDIHRSMYREKNIDIHFSKVCEKAERLFKEDQEIKEIINFTDKNMTQWNRTGTDLQK</sequence>